<evidence type="ECO:0000313" key="3">
    <source>
        <dbReference type="Proteomes" id="UP000054477"/>
    </source>
</evidence>
<accession>A0A0C9WRN9</accession>
<keyword evidence="3" id="KW-1185">Reference proteome</keyword>
<dbReference type="Proteomes" id="UP000054477">
    <property type="component" value="Unassembled WGS sequence"/>
</dbReference>
<dbReference type="EMBL" id="KN839160">
    <property type="protein sequence ID" value="KIJ90538.1"/>
    <property type="molecule type" value="Genomic_DNA"/>
</dbReference>
<feature type="region of interest" description="Disordered" evidence="1">
    <location>
        <begin position="159"/>
        <end position="197"/>
    </location>
</feature>
<feature type="region of interest" description="Disordered" evidence="1">
    <location>
        <begin position="255"/>
        <end position="296"/>
    </location>
</feature>
<dbReference type="OrthoDB" id="3069713at2759"/>
<dbReference type="AlphaFoldDB" id="A0A0C9WRN9"/>
<dbReference type="HOGENOM" id="CLU_299169_0_0_1"/>
<evidence type="ECO:0000256" key="1">
    <source>
        <dbReference type="SAM" id="MobiDB-lite"/>
    </source>
</evidence>
<gene>
    <name evidence="2" type="ORF">K443DRAFT_15142</name>
</gene>
<protein>
    <submittedName>
        <fullName evidence="2">Uncharacterized protein</fullName>
    </submittedName>
</protein>
<organism evidence="2 3">
    <name type="scientific">Laccaria amethystina LaAM-08-1</name>
    <dbReference type="NCBI Taxonomy" id="1095629"/>
    <lineage>
        <taxon>Eukaryota</taxon>
        <taxon>Fungi</taxon>
        <taxon>Dikarya</taxon>
        <taxon>Basidiomycota</taxon>
        <taxon>Agaricomycotina</taxon>
        <taxon>Agaricomycetes</taxon>
        <taxon>Agaricomycetidae</taxon>
        <taxon>Agaricales</taxon>
        <taxon>Agaricineae</taxon>
        <taxon>Hydnangiaceae</taxon>
        <taxon>Laccaria</taxon>
    </lineage>
</organism>
<evidence type="ECO:0000313" key="2">
    <source>
        <dbReference type="EMBL" id="KIJ90538.1"/>
    </source>
</evidence>
<name>A0A0C9WRN9_9AGAR</name>
<reference evidence="3" key="2">
    <citation type="submission" date="2015-01" db="EMBL/GenBank/DDBJ databases">
        <title>Evolutionary Origins and Diversification of the Mycorrhizal Mutualists.</title>
        <authorList>
            <consortium name="DOE Joint Genome Institute"/>
            <consortium name="Mycorrhizal Genomics Consortium"/>
            <person name="Kohler A."/>
            <person name="Kuo A."/>
            <person name="Nagy L.G."/>
            <person name="Floudas D."/>
            <person name="Copeland A."/>
            <person name="Barry K.W."/>
            <person name="Cichocki N."/>
            <person name="Veneault-Fourrey C."/>
            <person name="LaButti K."/>
            <person name="Lindquist E.A."/>
            <person name="Lipzen A."/>
            <person name="Lundell T."/>
            <person name="Morin E."/>
            <person name="Murat C."/>
            <person name="Riley R."/>
            <person name="Ohm R."/>
            <person name="Sun H."/>
            <person name="Tunlid A."/>
            <person name="Henrissat B."/>
            <person name="Grigoriev I.V."/>
            <person name="Hibbett D.S."/>
            <person name="Martin F."/>
        </authorList>
    </citation>
    <scope>NUCLEOTIDE SEQUENCE [LARGE SCALE GENOMIC DNA]</scope>
    <source>
        <strain evidence="3">LaAM-08-1</strain>
    </source>
</reference>
<proteinExistence type="predicted"/>
<reference evidence="2 3" key="1">
    <citation type="submission" date="2014-04" db="EMBL/GenBank/DDBJ databases">
        <authorList>
            <consortium name="DOE Joint Genome Institute"/>
            <person name="Kuo A."/>
            <person name="Kohler A."/>
            <person name="Nagy L.G."/>
            <person name="Floudas D."/>
            <person name="Copeland A."/>
            <person name="Barry K.W."/>
            <person name="Cichocki N."/>
            <person name="Veneault-Fourrey C."/>
            <person name="LaButti K."/>
            <person name="Lindquist E.A."/>
            <person name="Lipzen A."/>
            <person name="Lundell T."/>
            <person name="Morin E."/>
            <person name="Murat C."/>
            <person name="Sun H."/>
            <person name="Tunlid A."/>
            <person name="Henrissat B."/>
            <person name="Grigoriev I.V."/>
            <person name="Hibbett D.S."/>
            <person name="Martin F."/>
            <person name="Nordberg H.P."/>
            <person name="Cantor M.N."/>
            <person name="Hua S.X."/>
        </authorList>
    </citation>
    <scope>NUCLEOTIDE SEQUENCE [LARGE SCALE GENOMIC DNA]</scope>
    <source>
        <strain evidence="2 3">LaAM-08-1</strain>
    </source>
</reference>
<sequence>MALNDLLSYWAIDLEKPAVLQLIEKAMWKMLIDIANGEKTLCALRMFLGLDLHKVEVSDSDKYCLFPDSGMIDEEHPGAEPKITATSPLPLLNHLPYSSLEVAKEVIGVSSQQSSPTEISASDILSFATLCQNWPKTTPQIGSEPFTSIQVNHYAEECTSPKQDWPPKLTEGTEPPSNADGSYPLIGYSSSPGFQDVDEDMEVNEKNTWCLGPERGLSPDVPSQTDLQASLVKKVEPDHSSRIRLVERNLKSPRRLPVSISPLPSPEKETRHGRKRLAAEQGLTNKQAKKPRTTKATLSTSLSPSVKESMKIAPCSDGSTEAGLWEAPVLEMTEVLRQLSTVGSDLDPLFGLHHNIPPQPREAQPVNDPRVKAQHCLPTPQMEIEQDPPPVACPTAVNPWARVRSGGREQPVAMEVKFIKEEVRIVEEMLQIVIGESVVTSFQRVAEYDGSQPATTLTPTLGIKREIGHRDLSIQMPSRLPLKYTPNAHFKNDLEWIYDLHDAIEAEHVRGLPLYLSRPEDSSLYVTTSEEWAKIPPPQKRKLFSQKEIIITDPGYTGHQFDRKALLNISKNMSRVFMVHVAGFSNQMKKGTLDVVLHHANHEDGSILNCPSLPGLLAACPPDESLATHDIAFHATDDGNNYDEFPSRSLFSSVVSTKHAASRFSFSADGFCTNGKVTSGCRVVVFATPRDLNKIADYKTFLALSLDKIPEPQEYVIEAIPILPGTEIYIRPCQLYAVYSTEHTIFNGGNLYSMSRIRETCYGIYHTFVTSHMVINGQHAWVSRELLRRMLTYFHLHYVGEMPQDDSQHHIPNILVFEELVDLLTVINIVVFGHLIFIPFYADTIIDCGSHKLSLFALGRRKAQELLNFIHNRFLIIMEYREVGICSLFTTYLVQQLRCLLRGKRFAAKLLDKAAEGGKCTVDALVVNVAESFHDKSWFLEELQRQKLVGRQDTTYAWVDPAVYTVKSNRKAIADDIFELEFPKTLTGEAYQRTHTLAEALQT</sequence>